<reference evidence="3" key="1">
    <citation type="submission" date="2015-09" db="EMBL/GenBank/DDBJ databases">
        <authorList>
            <person name="Daims H."/>
        </authorList>
    </citation>
    <scope>NUCLEOTIDE SEQUENCE [LARGE SCALE GENOMIC DNA]</scope>
</reference>
<evidence type="ECO:0000256" key="1">
    <source>
        <dbReference type="SAM" id="MobiDB-lite"/>
    </source>
</evidence>
<dbReference type="STRING" id="1715989.NITINOP_0694"/>
<protein>
    <submittedName>
        <fullName evidence="2">Uncharacterized protein</fullName>
    </submittedName>
</protein>
<organism evidence="2 3">
    <name type="scientific">Candidatus Nitrospira inopinata</name>
    <dbReference type="NCBI Taxonomy" id="1715989"/>
    <lineage>
        <taxon>Bacteria</taxon>
        <taxon>Pseudomonadati</taxon>
        <taxon>Nitrospirota</taxon>
        <taxon>Nitrospiria</taxon>
        <taxon>Nitrospirales</taxon>
        <taxon>Nitrospiraceae</taxon>
        <taxon>Nitrospira</taxon>
    </lineage>
</organism>
<dbReference type="AlphaFoldDB" id="A0A0S4KNU9"/>
<proteinExistence type="predicted"/>
<keyword evidence="3" id="KW-1185">Reference proteome</keyword>
<dbReference type="KEGG" id="nio:NITINOP_0694"/>
<sequence length="192" mass="21452">MSSPKGKKVQPVAHRDRNAVPIVAKCHGTGGVLAKLYRPVEGSPLSAVRQRNSTVFQNQRIDPLAAIDAPPARQAEPGPRSFIATIKADRHHESLTTGASPVVFLNPTQETAAPPLWYGHQLRSLCWRFLSRSHRYGMKSHRTERACLPLLGNVLKRARYSPGVFQGWEVLSPPNEGRRSHQRRCRCPLTRD</sequence>
<name>A0A0S4KNU9_9BACT</name>
<dbReference type="Proteomes" id="UP000066284">
    <property type="component" value="Chromosome 1"/>
</dbReference>
<evidence type="ECO:0000313" key="3">
    <source>
        <dbReference type="Proteomes" id="UP000066284"/>
    </source>
</evidence>
<accession>A0A0S4KNU9</accession>
<evidence type="ECO:0000313" key="2">
    <source>
        <dbReference type="EMBL" id="CUQ65669.1"/>
    </source>
</evidence>
<dbReference type="EMBL" id="LN885086">
    <property type="protein sequence ID" value="CUQ65669.1"/>
    <property type="molecule type" value="Genomic_DNA"/>
</dbReference>
<gene>
    <name evidence="2" type="ORF">NITINOP_0694</name>
</gene>
<feature type="region of interest" description="Disordered" evidence="1">
    <location>
        <begin position="173"/>
        <end position="192"/>
    </location>
</feature>